<dbReference type="Gene3D" id="1.25.10.10">
    <property type="entry name" value="Leucine-rich Repeat Variant"/>
    <property type="match status" value="1"/>
</dbReference>
<dbReference type="GeneID" id="7840190"/>
<protein>
    <recommendedName>
        <fullName evidence="1">Protein HGH1 N-terminal domain-containing protein</fullName>
    </recommendedName>
</protein>
<keyword evidence="3" id="KW-1185">Reference proteome</keyword>
<reference evidence="3" key="1">
    <citation type="journal article" date="2006" name="PLoS Biol.">
        <title>Macronuclear genome sequence of the ciliate Tetrahymena thermophila, a model eukaryote.</title>
        <authorList>
            <person name="Eisen J.A."/>
            <person name="Coyne R.S."/>
            <person name="Wu M."/>
            <person name="Wu D."/>
            <person name="Thiagarajan M."/>
            <person name="Wortman J.R."/>
            <person name="Badger J.H."/>
            <person name="Ren Q."/>
            <person name="Amedeo P."/>
            <person name="Jones K.M."/>
            <person name="Tallon L.J."/>
            <person name="Delcher A.L."/>
            <person name="Salzberg S.L."/>
            <person name="Silva J.C."/>
            <person name="Haas B.J."/>
            <person name="Majoros W.H."/>
            <person name="Farzad M."/>
            <person name="Carlton J.M."/>
            <person name="Smith R.K. Jr."/>
            <person name="Garg J."/>
            <person name="Pearlman R.E."/>
            <person name="Karrer K.M."/>
            <person name="Sun L."/>
            <person name="Manning G."/>
            <person name="Elde N.C."/>
            <person name="Turkewitz A.P."/>
            <person name="Asai D.J."/>
            <person name="Wilkes D.E."/>
            <person name="Wang Y."/>
            <person name="Cai H."/>
            <person name="Collins K."/>
            <person name="Stewart B.A."/>
            <person name="Lee S.R."/>
            <person name="Wilamowska K."/>
            <person name="Weinberg Z."/>
            <person name="Ruzzo W.L."/>
            <person name="Wloga D."/>
            <person name="Gaertig J."/>
            <person name="Frankel J."/>
            <person name="Tsao C.-C."/>
            <person name="Gorovsky M.A."/>
            <person name="Keeling P.J."/>
            <person name="Waller R.F."/>
            <person name="Patron N.J."/>
            <person name="Cherry J.M."/>
            <person name="Stover N.A."/>
            <person name="Krieger C.J."/>
            <person name="del Toro C."/>
            <person name="Ryder H.F."/>
            <person name="Williamson S.C."/>
            <person name="Barbeau R.A."/>
            <person name="Hamilton E.P."/>
            <person name="Orias E."/>
        </authorList>
    </citation>
    <scope>NUCLEOTIDE SEQUENCE [LARGE SCALE GENOMIC DNA]</scope>
    <source>
        <strain evidence="3">SB210</strain>
    </source>
</reference>
<gene>
    <name evidence="2" type="ORF">TTHERM_00706270</name>
</gene>
<dbReference type="OrthoDB" id="10622616at2759"/>
<dbReference type="InParanoid" id="I7M0Q0"/>
<organism evidence="2 3">
    <name type="scientific">Tetrahymena thermophila (strain SB210)</name>
    <dbReference type="NCBI Taxonomy" id="312017"/>
    <lineage>
        <taxon>Eukaryota</taxon>
        <taxon>Sar</taxon>
        <taxon>Alveolata</taxon>
        <taxon>Ciliophora</taxon>
        <taxon>Intramacronucleata</taxon>
        <taxon>Oligohymenophorea</taxon>
        <taxon>Hymenostomatida</taxon>
        <taxon>Tetrahymenina</taxon>
        <taxon>Tetrahymenidae</taxon>
        <taxon>Tetrahymena</taxon>
    </lineage>
</organism>
<evidence type="ECO:0000313" key="2">
    <source>
        <dbReference type="EMBL" id="EAR90712.1"/>
    </source>
</evidence>
<dbReference type="InterPro" id="IPR016024">
    <property type="entry name" value="ARM-type_fold"/>
</dbReference>
<dbReference type="Proteomes" id="UP000009168">
    <property type="component" value="Unassembled WGS sequence"/>
</dbReference>
<dbReference type="Pfam" id="PF04063">
    <property type="entry name" value="DUF383"/>
    <property type="match status" value="1"/>
</dbReference>
<proteinExistence type="predicted"/>
<sequence length="375" mass="43428">MAETEDTTQNQFELTQEIADDLAQLIKDPKPEVKKQALAILIQCSSNPDNRILFQESDVISSLVKNIGDQRFTTICLSNLINFTQDGVFQKHLIDLKSTDRIVELIKNTITEVLKDNTGKKALNGDEHLSYTQPQKLVCDLCFLLLSNMTQHEEGKAGLLQLGDENKEGYNFRILYELYLKDTIQDLTRFFSNILTNISSDIEARKYLIRPENELPEKCLKYIFHQSRAKRVAILKAFRNCMFEYENKEYVARLFSENIKFVDTVAKYLANFLYAANHLNANEKDKQFLELIMSDYDMKKDAIKFTLDKEKVSRQQELEELLTALDLFLTLTNVDFNETNPNYQQKALQNLIAYMSGLNIGQDGREKVEVMQMVY</sequence>
<dbReference type="KEGG" id="tet:TTHERM_00706270"/>
<dbReference type="InterPro" id="IPR007205">
    <property type="entry name" value="Protein_HGH1_N"/>
</dbReference>
<name>I7M0Q0_TETTS</name>
<dbReference type="EMBL" id="GG662794">
    <property type="protein sequence ID" value="EAR90712.1"/>
    <property type="molecule type" value="Genomic_DNA"/>
</dbReference>
<dbReference type="AlphaFoldDB" id="I7M0Q0"/>
<dbReference type="STRING" id="312017.I7M0Q0"/>
<dbReference type="eggNOG" id="ENOG502SZRE">
    <property type="taxonomic scope" value="Eukaryota"/>
</dbReference>
<dbReference type="HOGENOM" id="CLU_738709_0_0_1"/>
<feature type="domain" description="Protein HGH1 N-terminal" evidence="1">
    <location>
        <begin position="132"/>
        <end position="301"/>
    </location>
</feature>
<evidence type="ECO:0000259" key="1">
    <source>
        <dbReference type="Pfam" id="PF04063"/>
    </source>
</evidence>
<dbReference type="InterPro" id="IPR011989">
    <property type="entry name" value="ARM-like"/>
</dbReference>
<accession>I7M0Q0</accession>
<evidence type="ECO:0000313" key="3">
    <source>
        <dbReference type="Proteomes" id="UP000009168"/>
    </source>
</evidence>
<dbReference type="RefSeq" id="XP_001010957.1">
    <property type="nucleotide sequence ID" value="XM_001010957.1"/>
</dbReference>
<dbReference type="SUPFAM" id="SSF48371">
    <property type="entry name" value="ARM repeat"/>
    <property type="match status" value="1"/>
</dbReference>
<dbReference type="OMA" id="IVINHEF"/>